<name>A0A0J9S784_PLAVI</name>
<accession>A0A0J9S784</accession>
<feature type="region of interest" description="Disordered" evidence="2">
    <location>
        <begin position="259"/>
        <end position="436"/>
    </location>
</feature>
<feature type="region of interest" description="Disordered" evidence="2">
    <location>
        <begin position="168"/>
        <end position="188"/>
    </location>
</feature>
<gene>
    <name evidence="3" type="ORF">PVIIG_00175</name>
</gene>
<dbReference type="Proteomes" id="UP000053562">
    <property type="component" value="Unassembled WGS sequence"/>
</dbReference>
<proteinExistence type="predicted"/>
<organism evidence="3 4">
    <name type="scientific">Plasmodium vivax India VII</name>
    <dbReference type="NCBI Taxonomy" id="1077284"/>
    <lineage>
        <taxon>Eukaryota</taxon>
        <taxon>Sar</taxon>
        <taxon>Alveolata</taxon>
        <taxon>Apicomplexa</taxon>
        <taxon>Aconoidasida</taxon>
        <taxon>Haemosporida</taxon>
        <taxon>Plasmodiidae</taxon>
        <taxon>Plasmodium</taxon>
        <taxon>Plasmodium (Plasmodium)</taxon>
    </lineage>
</organism>
<evidence type="ECO:0000256" key="1">
    <source>
        <dbReference type="SAM" id="Coils"/>
    </source>
</evidence>
<evidence type="ECO:0000313" key="4">
    <source>
        <dbReference type="Proteomes" id="UP000053562"/>
    </source>
</evidence>
<dbReference type="OrthoDB" id="372258at2759"/>
<evidence type="ECO:0000313" key="3">
    <source>
        <dbReference type="EMBL" id="KMZ78780.1"/>
    </source>
</evidence>
<evidence type="ECO:0000256" key="2">
    <source>
        <dbReference type="SAM" id="MobiDB-lite"/>
    </source>
</evidence>
<reference evidence="3 4" key="1">
    <citation type="submission" date="2011-08" db="EMBL/GenBank/DDBJ databases">
        <title>The Genome Sequence of Plasmodium vivax India VII.</title>
        <authorList>
            <consortium name="The Broad Institute Genome Sequencing Platform"/>
            <consortium name="The Broad Institute Genome Sequencing Center for Infectious Disease"/>
            <person name="Neafsey D."/>
            <person name="Carlton J."/>
            <person name="Barnwell J."/>
            <person name="Collins W."/>
            <person name="Escalante A."/>
            <person name="Mullikin J."/>
            <person name="Saul A."/>
            <person name="Guigo R."/>
            <person name="Camara F."/>
            <person name="Young S.K."/>
            <person name="Zeng Q."/>
            <person name="Gargeya S."/>
            <person name="Fitzgerald M."/>
            <person name="Haas B."/>
            <person name="Abouelleil A."/>
            <person name="Alvarado L."/>
            <person name="Arachchi H.M."/>
            <person name="Berlin A."/>
            <person name="Brown A."/>
            <person name="Chapman S.B."/>
            <person name="Chen Z."/>
            <person name="Dunbar C."/>
            <person name="Freedman E."/>
            <person name="Gearin G."/>
            <person name="Gellesch M."/>
            <person name="Goldberg J."/>
            <person name="Griggs A."/>
            <person name="Gujja S."/>
            <person name="Heiman D."/>
            <person name="Howarth C."/>
            <person name="Larson L."/>
            <person name="Lui A."/>
            <person name="MacDonald P.J.P."/>
            <person name="Montmayeur A."/>
            <person name="Murphy C."/>
            <person name="Neiman D."/>
            <person name="Pearson M."/>
            <person name="Priest M."/>
            <person name="Roberts A."/>
            <person name="Saif S."/>
            <person name="Shea T."/>
            <person name="Shenoy N."/>
            <person name="Sisk P."/>
            <person name="Stolte C."/>
            <person name="Sykes S."/>
            <person name="Wortman J."/>
            <person name="Nusbaum C."/>
            <person name="Birren B."/>
        </authorList>
    </citation>
    <scope>NUCLEOTIDE SEQUENCE [LARGE SCALE GENOMIC DNA]</scope>
    <source>
        <strain evidence="3 4">India VII</strain>
    </source>
</reference>
<sequence length="487" mass="55606">MIQQKKKKTKPPINLATLEDKINILNFMKDDFEKILDKENEIHGIVTKQHNTKEEKTLNEKEKIDIILSELLLSCEEKKNQLNKYIKTANEIISQNNDIIQKEKEEIENLILGKNQEINSLQQKIDLAKCFYDDVNDAMVKLFNNLDLFLKNKMNVELTIDHLGKISKGEENMGNKPRGENTQHSDEHVRGYKRENEGEDPFLQQLYHSMDEYEKKVCIIKSFMRENELDHLSEMLLTEKGSDAGLPAQLPHIPQMEEKNMKGQGNSRSGDPHSRKDKQVRYEDTCVSKTGQSGMEDDTGDETVSGEGEMDEEESEDADDGEDLDDDEDGEESLDGDSDGEESLDDDSGAEEESEEYENDDEEEEVEEEDEGEEEDEDGEEEEVEEDDDEGGSLTDDASAESTQRKKFNSPAESADNFGESLEATPNGHTEKTCGKKKILNDAETTIKSFSSEMYKKILSDNMNVLMDKINKIDYDYVSYFEKKLKS</sequence>
<dbReference type="EMBL" id="KQ234361">
    <property type="protein sequence ID" value="KMZ78780.1"/>
    <property type="molecule type" value="Genomic_DNA"/>
</dbReference>
<dbReference type="AlphaFoldDB" id="A0A0J9S784"/>
<feature type="compositionally biased region" description="Basic and acidic residues" evidence="2">
    <location>
        <begin position="270"/>
        <end position="286"/>
    </location>
</feature>
<feature type="compositionally biased region" description="Acidic residues" evidence="2">
    <location>
        <begin position="308"/>
        <end position="391"/>
    </location>
</feature>
<protein>
    <submittedName>
        <fullName evidence="3">Uncharacterized protein</fullName>
    </submittedName>
</protein>
<feature type="coiled-coil region" evidence="1">
    <location>
        <begin position="75"/>
        <end position="124"/>
    </location>
</feature>
<keyword evidence="1" id="KW-0175">Coiled coil</keyword>